<dbReference type="PANTHER" id="PTHR15696:SF36">
    <property type="entry name" value="NONSENSE-MEDIATED MRNA DECAY FACTOR"/>
    <property type="match status" value="1"/>
</dbReference>
<dbReference type="SUPFAM" id="SSF48452">
    <property type="entry name" value="TPR-like"/>
    <property type="match status" value="1"/>
</dbReference>
<dbReference type="Pfam" id="PF10374">
    <property type="entry name" value="EST1"/>
    <property type="match status" value="1"/>
</dbReference>
<accession>A0AAD4QDE7</accession>
<dbReference type="InterPro" id="IPR045153">
    <property type="entry name" value="Est1/Ebs1-like"/>
</dbReference>
<name>A0AAD4QDE7_9AGAM</name>
<evidence type="ECO:0000313" key="5">
    <source>
        <dbReference type="Proteomes" id="UP001201163"/>
    </source>
</evidence>
<dbReference type="InterPro" id="IPR018834">
    <property type="entry name" value="DNA/RNA-bd_Est1-type"/>
</dbReference>
<evidence type="ECO:0000313" key="4">
    <source>
        <dbReference type="EMBL" id="KAH8990775.1"/>
    </source>
</evidence>
<dbReference type="AlphaFoldDB" id="A0AAD4QDE7"/>
<sequence length="612" mass="68420">MQTSYALISIYKTRITALEHALRETGIQRQHPRAQRPGPVEHRKLVQRFKQFLSTEEKFWTQLVVRIQRQFALSEARSALATLSITADAEPDSDGADAGKHDHFRFPPEPASDSSLQPLTSAQRTSRRATLSKALVVLGDLARYREQYNESAVRSRGGPERGGRNTRGRGSQADQPRAKTYDKARACYECARDLMPDEGNASHQLAILASYQGDTFESLVQYYKALCVRAAYDPAAENMGNVLSKFLEAWKRKRKSKPGPPPPPDDLNRAKTNPPPFKDNVILLHALWRLDVEEMDSIAPKHDDTVVKEFSELVSDRVLSIDTITKVIIAAQGALWKHRKVSASASVSMESRIASHVLALHRALLQSGITELDEAAKIVEEDLAMRITATFRRTLPALRIASRWLRVNLDYVLGDTRKDISNAERGPIIGDISKFWEAYTSFATRIVLVFPPTSLPKLTSFLEEDFDTRGYLPLGGLLAQAVTSTEPEGQDLRAQEQVHPNEEQLMRIWDIGHDARLIAEIPATQMETFRAQFSLIDSVREDEAVVTQGVAATEGNTTVLDTGSRLAADDRQFDEDARTETTDPVGDAFREALGVSSSDDEQDDEIVWNPRY</sequence>
<organism evidence="4 5">
    <name type="scientific">Lactarius akahatsu</name>
    <dbReference type="NCBI Taxonomy" id="416441"/>
    <lineage>
        <taxon>Eukaryota</taxon>
        <taxon>Fungi</taxon>
        <taxon>Dikarya</taxon>
        <taxon>Basidiomycota</taxon>
        <taxon>Agaricomycotina</taxon>
        <taxon>Agaricomycetes</taxon>
        <taxon>Russulales</taxon>
        <taxon>Russulaceae</taxon>
        <taxon>Lactarius</taxon>
    </lineage>
</organism>
<feature type="region of interest" description="Disordered" evidence="1">
    <location>
        <begin position="592"/>
        <end position="612"/>
    </location>
</feature>
<dbReference type="Proteomes" id="UP001201163">
    <property type="component" value="Unassembled WGS sequence"/>
</dbReference>
<keyword evidence="5" id="KW-1185">Reference proteome</keyword>
<protein>
    <submittedName>
        <fullName evidence="4">Uncharacterized protein</fullName>
    </submittedName>
</protein>
<evidence type="ECO:0000259" key="3">
    <source>
        <dbReference type="Pfam" id="PF10374"/>
    </source>
</evidence>
<feature type="region of interest" description="Disordered" evidence="1">
    <location>
        <begin position="89"/>
        <end position="127"/>
    </location>
</feature>
<dbReference type="InterPro" id="IPR019458">
    <property type="entry name" value="Est1-like_N"/>
</dbReference>
<dbReference type="PANTHER" id="PTHR15696">
    <property type="entry name" value="SMG-7 SUPPRESSOR WITH MORPHOLOGICAL EFFECT ON GENITALIA PROTEIN 7"/>
    <property type="match status" value="1"/>
</dbReference>
<evidence type="ECO:0000256" key="1">
    <source>
        <dbReference type="SAM" id="MobiDB-lite"/>
    </source>
</evidence>
<feature type="non-terminal residue" evidence="4">
    <location>
        <position position="612"/>
    </location>
</feature>
<reference evidence="4" key="1">
    <citation type="submission" date="2022-01" db="EMBL/GenBank/DDBJ databases">
        <title>Comparative genomics reveals a dynamic genome evolution in the ectomycorrhizal milk-cap (Lactarius) mushrooms.</title>
        <authorList>
            <consortium name="DOE Joint Genome Institute"/>
            <person name="Lebreton A."/>
            <person name="Tang N."/>
            <person name="Kuo A."/>
            <person name="LaButti K."/>
            <person name="Drula E."/>
            <person name="Barry K."/>
            <person name="Clum A."/>
            <person name="Lipzen A."/>
            <person name="Mousain D."/>
            <person name="Ng V."/>
            <person name="Wang R."/>
            <person name="Wang X."/>
            <person name="Dai Y."/>
            <person name="Henrissat B."/>
            <person name="Grigoriev I.V."/>
            <person name="Guerin-Laguette A."/>
            <person name="Yu F."/>
            <person name="Martin F.M."/>
        </authorList>
    </citation>
    <scope>NUCLEOTIDE SEQUENCE</scope>
    <source>
        <strain evidence="4">QP</strain>
    </source>
</reference>
<feature type="region of interest" description="Disordered" evidence="1">
    <location>
        <begin position="253"/>
        <end position="274"/>
    </location>
</feature>
<feature type="domain" description="DNA/RNA-binding" evidence="2">
    <location>
        <begin position="184"/>
        <end position="475"/>
    </location>
</feature>
<feature type="region of interest" description="Disordered" evidence="1">
    <location>
        <begin position="149"/>
        <end position="179"/>
    </location>
</feature>
<proteinExistence type="predicted"/>
<feature type="domain" description="Telomerase activating protein Est1-like N-terminal" evidence="3">
    <location>
        <begin position="2"/>
        <end position="149"/>
    </location>
</feature>
<gene>
    <name evidence="4" type="ORF">EDB92DRAFT_1760696</name>
</gene>
<dbReference type="Gene3D" id="1.25.40.10">
    <property type="entry name" value="Tetratricopeptide repeat domain"/>
    <property type="match status" value="1"/>
</dbReference>
<evidence type="ECO:0000259" key="2">
    <source>
        <dbReference type="Pfam" id="PF10373"/>
    </source>
</evidence>
<feature type="compositionally biased region" description="Basic and acidic residues" evidence="1">
    <location>
        <begin position="97"/>
        <end position="106"/>
    </location>
</feature>
<dbReference type="Pfam" id="PF10373">
    <property type="entry name" value="EST1_DNA_bind"/>
    <property type="match status" value="1"/>
</dbReference>
<feature type="compositionally biased region" description="Polar residues" evidence="1">
    <location>
        <begin position="112"/>
        <end position="124"/>
    </location>
</feature>
<dbReference type="InterPro" id="IPR011990">
    <property type="entry name" value="TPR-like_helical_dom_sf"/>
</dbReference>
<comment type="caution">
    <text evidence="4">The sequence shown here is derived from an EMBL/GenBank/DDBJ whole genome shotgun (WGS) entry which is preliminary data.</text>
</comment>
<dbReference type="EMBL" id="JAKELL010000029">
    <property type="protein sequence ID" value="KAH8990775.1"/>
    <property type="molecule type" value="Genomic_DNA"/>
</dbReference>